<evidence type="ECO:0000259" key="5">
    <source>
        <dbReference type="PROSITE" id="PS50931"/>
    </source>
</evidence>
<gene>
    <name evidence="6" type="ORF">ACFQH9_04225</name>
</gene>
<evidence type="ECO:0000256" key="3">
    <source>
        <dbReference type="ARBA" id="ARBA00023125"/>
    </source>
</evidence>
<comment type="caution">
    <text evidence="6">The sequence shown here is derived from an EMBL/GenBank/DDBJ whole genome shotgun (WGS) entry which is preliminary data.</text>
</comment>
<protein>
    <submittedName>
        <fullName evidence="6">LysR substrate-binding domain-containing protein</fullName>
    </submittedName>
</protein>
<sequence length="303" mass="32468">MAGRGELPPLNPARVFEVTGRLLSVSRAAEELVVTPAAVSRQVRALERHLGVALFDRVHGGLQLTAAGARYLAELGPLFAALRDATDAVRSGGGRSGQLRIVSPATFAVRWLIPRLAGFHQAHQDIDVQLTTSSQPLDLERGDVDAGITLGDGAWPGVECQRLVPNELVPVLSPERAAASEVAWPQRLASETLLHSLARPDDWSVWLRSASVPGVDAWAGMKYETSLLSYQAAIEGHGVAIAQRALVARELGAGSLVAPLPQVDRGDHTYYVVWSTRRAPSAELRVFRAWLTPEVLGPAGGTR</sequence>
<dbReference type="Gene3D" id="3.40.190.10">
    <property type="entry name" value="Periplasmic binding protein-like II"/>
    <property type="match status" value="2"/>
</dbReference>
<name>A0ABW1I2N1_9PSEU</name>
<evidence type="ECO:0000313" key="6">
    <source>
        <dbReference type="EMBL" id="MFC5947480.1"/>
    </source>
</evidence>
<dbReference type="EMBL" id="JBHSQK010000007">
    <property type="protein sequence ID" value="MFC5947480.1"/>
    <property type="molecule type" value="Genomic_DNA"/>
</dbReference>
<proteinExistence type="inferred from homology"/>
<keyword evidence="4" id="KW-0804">Transcription</keyword>
<dbReference type="InterPro" id="IPR036388">
    <property type="entry name" value="WH-like_DNA-bd_sf"/>
</dbReference>
<evidence type="ECO:0000256" key="2">
    <source>
        <dbReference type="ARBA" id="ARBA00023015"/>
    </source>
</evidence>
<evidence type="ECO:0000256" key="1">
    <source>
        <dbReference type="ARBA" id="ARBA00009437"/>
    </source>
</evidence>
<dbReference type="InterPro" id="IPR036390">
    <property type="entry name" value="WH_DNA-bd_sf"/>
</dbReference>
<dbReference type="InterPro" id="IPR000847">
    <property type="entry name" value="LysR_HTH_N"/>
</dbReference>
<organism evidence="6 7">
    <name type="scientific">Pseudonocardia lutea</name>
    <dbReference type="NCBI Taxonomy" id="2172015"/>
    <lineage>
        <taxon>Bacteria</taxon>
        <taxon>Bacillati</taxon>
        <taxon>Actinomycetota</taxon>
        <taxon>Actinomycetes</taxon>
        <taxon>Pseudonocardiales</taxon>
        <taxon>Pseudonocardiaceae</taxon>
        <taxon>Pseudonocardia</taxon>
    </lineage>
</organism>
<feature type="domain" description="HTH lysR-type" evidence="5">
    <location>
        <begin position="8"/>
        <end position="65"/>
    </location>
</feature>
<dbReference type="SUPFAM" id="SSF53850">
    <property type="entry name" value="Periplasmic binding protein-like II"/>
    <property type="match status" value="1"/>
</dbReference>
<dbReference type="InterPro" id="IPR005119">
    <property type="entry name" value="LysR_subst-bd"/>
</dbReference>
<dbReference type="PROSITE" id="PS50931">
    <property type="entry name" value="HTH_LYSR"/>
    <property type="match status" value="1"/>
</dbReference>
<dbReference type="InterPro" id="IPR058163">
    <property type="entry name" value="LysR-type_TF_proteobact-type"/>
</dbReference>
<dbReference type="PANTHER" id="PTHR30537:SF74">
    <property type="entry name" value="HTH-TYPE TRANSCRIPTIONAL REGULATOR TRPI"/>
    <property type="match status" value="1"/>
</dbReference>
<keyword evidence="2" id="KW-0805">Transcription regulation</keyword>
<dbReference type="Proteomes" id="UP001596119">
    <property type="component" value="Unassembled WGS sequence"/>
</dbReference>
<evidence type="ECO:0000256" key="4">
    <source>
        <dbReference type="ARBA" id="ARBA00023163"/>
    </source>
</evidence>
<evidence type="ECO:0000313" key="7">
    <source>
        <dbReference type="Proteomes" id="UP001596119"/>
    </source>
</evidence>
<dbReference type="CDD" id="cd08432">
    <property type="entry name" value="PBP2_GcdR_TrpI_HvrB_AmpR_like"/>
    <property type="match status" value="1"/>
</dbReference>
<dbReference type="Gene3D" id="1.10.10.10">
    <property type="entry name" value="Winged helix-like DNA-binding domain superfamily/Winged helix DNA-binding domain"/>
    <property type="match status" value="1"/>
</dbReference>
<keyword evidence="7" id="KW-1185">Reference proteome</keyword>
<dbReference type="PRINTS" id="PR00039">
    <property type="entry name" value="HTHLYSR"/>
</dbReference>
<dbReference type="Pfam" id="PF03466">
    <property type="entry name" value="LysR_substrate"/>
    <property type="match status" value="1"/>
</dbReference>
<comment type="similarity">
    <text evidence="1">Belongs to the LysR transcriptional regulatory family.</text>
</comment>
<dbReference type="SUPFAM" id="SSF46785">
    <property type="entry name" value="Winged helix' DNA-binding domain"/>
    <property type="match status" value="1"/>
</dbReference>
<reference evidence="7" key="1">
    <citation type="journal article" date="2019" name="Int. J. Syst. Evol. Microbiol.">
        <title>The Global Catalogue of Microorganisms (GCM) 10K type strain sequencing project: providing services to taxonomists for standard genome sequencing and annotation.</title>
        <authorList>
            <consortium name="The Broad Institute Genomics Platform"/>
            <consortium name="The Broad Institute Genome Sequencing Center for Infectious Disease"/>
            <person name="Wu L."/>
            <person name="Ma J."/>
        </authorList>
    </citation>
    <scope>NUCLEOTIDE SEQUENCE [LARGE SCALE GENOMIC DNA]</scope>
    <source>
        <strain evidence="7">CGMCC 4.7397</strain>
    </source>
</reference>
<keyword evidence="3" id="KW-0238">DNA-binding</keyword>
<accession>A0ABW1I2N1</accession>
<dbReference type="RefSeq" id="WP_379564374.1">
    <property type="nucleotide sequence ID" value="NZ_JBHSQK010000007.1"/>
</dbReference>
<dbReference type="PANTHER" id="PTHR30537">
    <property type="entry name" value="HTH-TYPE TRANSCRIPTIONAL REGULATOR"/>
    <property type="match status" value="1"/>
</dbReference>
<dbReference type="Pfam" id="PF00126">
    <property type="entry name" value="HTH_1"/>
    <property type="match status" value="1"/>
</dbReference>